<dbReference type="Gene3D" id="3.40.50.1820">
    <property type="entry name" value="alpha/beta hydrolase"/>
    <property type="match status" value="1"/>
</dbReference>
<reference evidence="2" key="1">
    <citation type="submission" date="2020-10" db="EMBL/GenBank/DDBJ databases">
        <title>Ca. Dormibacterota MAGs.</title>
        <authorList>
            <person name="Montgomery K."/>
        </authorList>
    </citation>
    <scope>NUCLEOTIDE SEQUENCE [LARGE SCALE GENOMIC DNA]</scope>
    <source>
        <strain evidence="2">SC8812_S17_10</strain>
    </source>
</reference>
<organism evidence="2 3">
    <name type="scientific">Candidatus Nephthysia bennettiae</name>
    <dbReference type="NCBI Taxonomy" id="3127016"/>
    <lineage>
        <taxon>Bacteria</taxon>
        <taxon>Bacillati</taxon>
        <taxon>Candidatus Dormiibacterota</taxon>
        <taxon>Candidatus Dormibacteria</taxon>
        <taxon>Candidatus Dormibacterales</taxon>
        <taxon>Candidatus Dormibacteraceae</taxon>
        <taxon>Candidatus Nephthysia</taxon>
    </lineage>
</organism>
<feature type="domain" description="AB hydrolase-1" evidence="1">
    <location>
        <begin position="36"/>
        <end position="234"/>
    </location>
</feature>
<dbReference type="AlphaFoldDB" id="A0A934N8T4"/>
<dbReference type="RefSeq" id="WP_338201199.1">
    <property type="nucleotide sequence ID" value="NZ_JAEKNR010000105.1"/>
</dbReference>
<dbReference type="GO" id="GO:0016787">
    <property type="term" value="F:hydrolase activity"/>
    <property type="evidence" value="ECO:0007669"/>
    <property type="project" value="UniProtKB-KW"/>
</dbReference>
<comment type="caution">
    <text evidence="2">The sequence shown here is derived from an EMBL/GenBank/DDBJ whole genome shotgun (WGS) entry which is preliminary data.</text>
</comment>
<dbReference type="Pfam" id="PF12697">
    <property type="entry name" value="Abhydrolase_6"/>
    <property type="match status" value="1"/>
</dbReference>
<protein>
    <submittedName>
        <fullName evidence="2">Alpha/beta hydrolase</fullName>
    </submittedName>
</protein>
<gene>
    <name evidence="2" type="ORF">JF922_09520</name>
</gene>
<accession>A0A934N8T4</accession>
<keyword evidence="3" id="KW-1185">Reference proteome</keyword>
<sequence>MESTTSRDGTTIAFDATGSGPTLVLVGGALSERKAAAGLAAALAPHFRAVSYDRRGRGDSADTQPYAVERELEDLTAVIAANGGEPAFVYGKSSGGALALAGAAAGLPIRSLAILEPPFRAEGAPVLPADYVETLRRLVVAGRSSEVLEYFMTVAVGLPAAAIEQSKQQPFWTAMETLSPTLIYDGLVLGDNRLPLATLANVAIPALVIDSTGSAPWLRATAAAIAAGMPNARHMSLDGGFHDVSPEILAPVLTEFFMDATVSGSNNQQQPTTSSS</sequence>
<dbReference type="Proteomes" id="UP000612893">
    <property type="component" value="Unassembled WGS sequence"/>
</dbReference>
<dbReference type="EMBL" id="JAEKNR010000105">
    <property type="protein sequence ID" value="MBJ7598308.1"/>
    <property type="molecule type" value="Genomic_DNA"/>
</dbReference>
<evidence type="ECO:0000313" key="2">
    <source>
        <dbReference type="EMBL" id="MBJ7598308.1"/>
    </source>
</evidence>
<dbReference type="SUPFAM" id="SSF53474">
    <property type="entry name" value="alpha/beta-Hydrolases"/>
    <property type="match status" value="1"/>
</dbReference>
<evidence type="ECO:0000259" key="1">
    <source>
        <dbReference type="Pfam" id="PF12697"/>
    </source>
</evidence>
<proteinExistence type="predicted"/>
<name>A0A934N8T4_9BACT</name>
<dbReference type="InterPro" id="IPR000073">
    <property type="entry name" value="AB_hydrolase_1"/>
</dbReference>
<evidence type="ECO:0000313" key="3">
    <source>
        <dbReference type="Proteomes" id="UP000612893"/>
    </source>
</evidence>
<keyword evidence="2" id="KW-0378">Hydrolase</keyword>
<dbReference type="InterPro" id="IPR029058">
    <property type="entry name" value="AB_hydrolase_fold"/>
</dbReference>